<dbReference type="Proteomes" id="UP001195483">
    <property type="component" value="Unassembled WGS sequence"/>
</dbReference>
<dbReference type="AlphaFoldDB" id="A0AAE0T152"/>
<dbReference type="EMBL" id="JAEAOA010002350">
    <property type="protein sequence ID" value="KAK3601902.1"/>
    <property type="molecule type" value="Genomic_DNA"/>
</dbReference>
<keyword evidence="3" id="KW-1185">Reference proteome</keyword>
<name>A0AAE0T152_9BIVA</name>
<reference evidence="2" key="3">
    <citation type="submission" date="2023-05" db="EMBL/GenBank/DDBJ databases">
        <authorList>
            <person name="Smith C.H."/>
        </authorList>
    </citation>
    <scope>NUCLEOTIDE SEQUENCE</scope>
    <source>
        <strain evidence="2">CHS0354</strain>
        <tissue evidence="2">Mantle</tissue>
    </source>
</reference>
<proteinExistence type="predicted"/>
<reference evidence="2" key="1">
    <citation type="journal article" date="2021" name="Genome Biol. Evol.">
        <title>A High-Quality Reference Genome for a Parasitic Bivalve with Doubly Uniparental Inheritance (Bivalvia: Unionida).</title>
        <authorList>
            <person name="Smith C.H."/>
        </authorList>
    </citation>
    <scope>NUCLEOTIDE SEQUENCE</scope>
    <source>
        <strain evidence="2">CHS0354</strain>
    </source>
</reference>
<accession>A0AAE0T152</accession>
<comment type="caution">
    <text evidence="2">The sequence shown here is derived from an EMBL/GenBank/DDBJ whole genome shotgun (WGS) entry which is preliminary data.</text>
</comment>
<feature type="chain" id="PRO_5042050532" evidence="1">
    <location>
        <begin position="27"/>
        <end position="87"/>
    </location>
</feature>
<gene>
    <name evidence="2" type="ORF">CHS0354_041840</name>
</gene>
<evidence type="ECO:0000256" key="1">
    <source>
        <dbReference type="SAM" id="SignalP"/>
    </source>
</evidence>
<protein>
    <submittedName>
        <fullName evidence="2">Uncharacterized protein</fullName>
    </submittedName>
</protein>
<feature type="signal peptide" evidence="1">
    <location>
        <begin position="1"/>
        <end position="26"/>
    </location>
</feature>
<sequence>MSEDLNNLLTMMRIFLINLMQSLTSSNIPRSDVVAVSPCQGRSGKNDQFIKWIGFNSVINKAYPTISAVCHEVSLGKINSRKQSCRS</sequence>
<keyword evidence="1" id="KW-0732">Signal</keyword>
<evidence type="ECO:0000313" key="2">
    <source>
        <dbReference type="EMBL" id="KAK3601902.1"/>
    </source>
</evidence>
<organism evidence="2 3">
    <name type="scientific">Potamilus streckersoni</name>
    <dbReference type="NCBI Taxonomy" id="2493646"/>
    <lineage>
        <taxon>Eukaryota</taxon>
        <taxon>Metazoa</taxon>
        <taxon>Spiralia</taxon>
        <taxon>Lophotrochozoa</taxon>
        <taxon>Mollusca</taxon>
        <taxon>Bivalvia</taxon>
        <taxon>Autobranchia</taxon>
        <taxon>Heteroconchia</taxon>
        <taxon>Palaeoheterodonta</taxon>
        <taxon>Unionida</taxon>
        <taxon>Unionoidea</taxon>
        <taxon>Unionidae</taxon>
        <taxon>Ambleminae</taxon>
        <taxon>Lampsilini</taxon>
        <taxon>Potamilus</taxon>
    </lineage>
</organism>
<reference evidence="2" key="2">
    <citation type="journal article" date="2021" name="Genome Biol. Evol.">
        <title>Developing a high-quality reference genome for a parasitic bivalve with doubly uniparental inheritance (Bivalvia: Unionida).</title>
        <authorList>
            <person name="Smith C.H."/>
        </authorList>
    </citation>
    <scope>NUCLEOTIDE SEQUENCE</scope>
    <source>
        <strain evidence="2">CHS0354</strain>
        <tissue evidence="2">Mantle</tissue>
    </source>
</reference>
<evidence type="ECO:0000313" key="3">
    <source>
        <dbReference type="Proteomes" id="UP001195483"/>
    </source>
</evidence>